<protein>
    <recommendedName>
        <fullName evidence="2">GGDEF domain-containing protein</fullName>
    </recommendedName>
</protein>
<comment type="caution">
    <text evidence="3">The sequence shown here is derived from an EMBL/GenBank/DDBJ whole genome shotgun (WGS) entry which is preliminary data.</text>
</comment>
<dbReference type="InterPro" id="IPR050469">
    <property type="entry name" value="Diguanylate_Cyclase"/>
</dbReference>
<dbReference type="GO" id="GO:0052621">
    <property type="term" value="F:diguanylate cyclase activity"/>
    <property type="evidence" value="ECO:0007669"/>
    <property type="project" value="TreeGrafter"/>
</dbReference>
<reference evidence="3 4" key="1">
    <citation type="journal article" date="2015" name="Int. J. Syst. Evol. Microbiol.">
        <title>Exiguobacterium enclense sp. nov., isolated from sediment.</title>
        <authorList>
            <person name="Dastager S.G."/>
            <person name="Mawlankar R."/>
            <person name="Sonalkar V.V."/>
            <person name="Thorat M.N."/>
            <person name="Mual P."/>
            <person name="Verma A."/>
            <person name="Krishnamurthi S."/>
            <person name="Tang S.K."/>
            <person name="Li W.J."/>
        </authorList>
    </citation>
    <scope>NUCLEOTIDE SEQUENCE [LARGE SCALE GENOMIC DNA]</scope>
    <source>
        <strain evidence="3 4">NIO-1109</strain>
    </source>
</reference>
<evidence type="ECO:0000313" key="3">
    <source>
        <dbReference type="EMBL" id="KSU47726.1"/>
    </source>
</evidence>
<dbReference type="GO" id="GO:1902201">
    <property type="term" value="P:negative regulation of bacterial-type flagellum-dependent cell motility"/>
    <property type="evidence" value="ECO:0007669"/>
    <property type="project" value="TreeGrafter"/>
</dbReference>
<dbReference type="FunFam" id="3.30.70.270:FF:000001">
    <property type="entry name" value="Diguanylate cyclase domain protein"/>
    <property type="match status" value="1"/>
</dbReference>
<dbReference type="AlphaFoldDB" id="A0A0V8GBT5"/>
<feature type="transmembrane region" description="Helical" evidence="1">
    <location>
        <begin position="7"/>
        <end position="31"/>
    </location>
</feature>
<dbReference type="OrthoDB" id="9759607at2"/>
<dbReference type="PROSITE" id="PS50887">
    <property type="entry name" value="GGDEF"/>
    <property type="match status" value="1"/>
</dbReference>
<feature type="transmembrane region" description="Helical" evidence="1">
    <location>
        <begin position="281"/>
        <end position="300"/>
    </location>
</feature>
<name>A0A0V8GBT5_9BACL</name>
<dbReference type="GO" id="GO:0005886">
    <property type="term" value="C:plasma membrane"/>
    <property type="evidence" value="ECO:0007669"/>
    <property type="project" value="TreeGrafter"/>
</dbReference>
<keyword evidence="1" id="KW-1133">Transmembrane helix</keyword>
<dbReference type="GO" id="GO:0043709">
    <property type="term" value="P:cell adhesion involved in single-species biofilm formation"/>
    <property type="evidence" value="ECO:0007669"/>
    <property type="project" value="TreeGrafter"/>
</dbReference>
<dbReference type="Pfam" id="PF00990">
    <property type="entry name" value="GGDEF"/>
    <property type="match status" value="1"/>
</dbReference>
<dbReference type="InterPro" id="IPR000160">
    <property type="entry name" value="GGDEF_dom"/>
</dbReference>
<dbReference type="CDD" id="cd01949">
    <property type="entry name" value="GGDEF"/>
    <property type="match status" value="1"/>
</dbReference>
<dbReference type="NCBIfam" id="TIGR00254">
    <property type="entry name" value="GGDEF"/>
    <property type="match status" value="1"/>
</dbReference>
<organism evidence="3 4">
    <name type="scientific">Exiguobacterium indicum</name>
    <dbReference type="NCBI Taxonomy" id="296995"/>
    <lineage>
        <taxon>Bacteria</taxon>
        <taxon>Bacillati</taxon>
        <taxon>Bacillota</taxon>
        <taxon>Bacilli</taxon>
        <taxon>Bacillales</taxon>
        <taxon>Bacillales Family XII. Incertae Sedis</taxon>
        <taxon>Exiguobacterium</taxon>
    </lineage>
</organism>
<gene>
    <name evidence="3" type="ORF">AS033_15860</name>
</gene>
<accession>A0A0V8GBT5</accession>
<evidence type="ECO:0000256" key="1">
    <source>
        <dbReference type="SAM" id="Phobius"/>
    </source>
</evidence>
<dbReference type="PANTHER" id="PTHR45138">
    <property type="entry name" value="REGULATORY COMPONENTS OF SENSORY TRANSDUCTION SYSTEM"/>
    <property type="match status" value="1"/>
</dbReference>
<keyword evidence="1" id="KW-0812">Transmembrane</keyword>
<dbReference type="EMBL" id="LNQL01000007">
    <property type="protein sequence ID" value="KSU47726.1"/>
    <property type="molecule type" value="Genomic_DNA"/>
</dbReference>
<dbReference type="InterPro" id="IPR029787">
    <property type="entry name" value="Nucleotide_cyclase"/>
</dbReference>
<evidence type="ECO:0000313" key="4">
    <source>
        <dbReference type="Proteomes" id="UP000053797"/>
    </source>
</evidence>
<dbReference type="PANTHER" id="PTHR45138:SF9">
    <property type="entry name" value="DIGUANYLATE CYCLASE DGCM-RELATED"/>
    <property type="match status" value="1"/>
</dbReference>
<proteinExistence type="predicted"/>
<dbReference type="Gene3D" id="3.30.70.270">
    <property type="match status" value="1"/>
</dbReference>
<dbReference type="SMART" id="SM00267">
    <property type="entry name" value="GGDEF"/>
    <property type="match status" value="1"/>
</dbReference>
<dbReference type="SUPFAM" id="SSF55073">
    <property type="entry name" value="Nucleotide cyclase"/>
    <property type="match status" value="1"/>
</dbReference>
<sequence length="522" mass="59080">MKLPLKFWVITVTMVTMIVVLISIFATSYYVNRQTLKENTINENYSNAKKLSALTNDTFLLMEQTLLAHHETILSNWDNPQKLNELTQTLKKSNSNFNSIAIIDKNGIGKANTPDLKLMGTKVDTEGVRLGLRLKRNFTSSPYIGKNQKLMLIVSTALYKDGKYYGMLNGLVWLREKNFLTHLLEETYGNDKYDVAVYDSTGTYIYHKKRSWIGTKAHKHQATINLDKGRSGKGTIMAQTGEQVFAGYTTVPQNDWRIISMTPVSKALAPAQLTAIKAATIGFPLILISFLVLIGLIIFITKPLNRLSLLDYKKPIGEVIQETRGLNSPYREAENIRAMILSFAENQQVMLRDFEEMAVTDPMTGLANRRRLNQLIQMIRDNEESFGYVLLDIDRFKSINDTYGHVKGDQVLIKLAKLISSVTPHSGLPIRIGGEEFAIILQETSPDDIIAFSEHLRHSIEQSDFSLPQRITVSIGAGYLGSDSYDVSHFYNDVDQQLYKAKRKGRNRVETVFIIEGKKYIS</sequence>
<dbReference type="InterPro" id="IPR043128">
    <property type="entry name" value="Rev_trsase/Diguanyl_cyclase"/>
</dbReference>
<evidence type="ECO:0000259" key="2">
    <source>
        <dbReference type="PROSITE" id="PS50887"/>
    </source>
</evidence>
<feature type="domain" description="GGDEF" evidence="2">
    <location>
        <begin position="384"/>
        <end position="514"/>
    </location>
</feature>
<keyword evidence="1" id="KW-0472">Membrane</keyword>
<dbReference type="Proteomes" id="UP000053797">
    <property type="component" value="Unassembled WGS sequence"/>
</dbReference>
<dbReference type="Gene3D" id="3.30.450.20">
    <property type="entry name" value="PAS domain"/>
    <property type="match status" value="1"/>
</dbReference>